<comment type="subunit">
    <text evidence="16">Single-chain monomer with multiple functions.</text>
</comment>
<dbReference type="Pfam" id="PF00476">
    <property type="entry name" value="DNA_pol_A"/>
    <property type="match status" value="1"/>
</dbReference>
<comment type="similarity">
    <text evidence="1 16">Belongs to the DNA polymerase type-A family.</text>
</comment>
<keyword evidence="21" id="KW-1185">Reference proteome</keyword>
<evidence type="ECO:0000256" key="13">
    <source>
        <dbReference type="ARBA" id="ARBA00023204"/>
    </source>
</evidence>
<keyword evidence="10" id="KW-0269">Exonuclease</keyword>
<dbReference type="InterPro" id="IPR043502">
    <property type="entry name" value="DNA/RNA_pol_sf"/>
</dbReference>
<dbReference type="SMART" id="SM00482">
    <property type="entry name" value="POLAc"/>
    <property type="match status" value="1"/>
</dbReference>
<dbReference type="FunFam" id="1.20.1060.10:FF:000001">
    <property type="entry name" value="DNA polymerase I"/>
    <property type="match status" value="1"/>
</dbReference>
<evidence type="ECO:0000256" key="11">
    <source>
        <dbReference type="ARBA" id="ARBA00022932"/>
    </source>
</evidence>
<evidence type="ECO:0000256" key="7">
    <source>
        <dbReference type="ARBA" id="ARBA00022722"/>
    </source>
</evidence>
<dbReference type="SUPFAM" id="SSF88723">
    <property type="entry name" value="PIN domain-like"/>
    <property type="match status" value="1"/>
</dbReference>
<dbReference type="Gene3D" id="3.30.70.370">
    <property type="match status" value="1"/>
</dbReference>
<name>A0A1T4KCS6_9FIRM</name>
<dbReference type="InterPro" id="IPR008918">
    <property type="entry name" value="HhH2"/>
</dbReference>
<evidence type="ECO:0000259" key="17">
    <source>
        <dbReference type="SMART" id="SM00474"/>
    </source>
</evidence>
<keyword evidence="9" id="KW-0378">Hydrolase</keyword>
<dbReference type="GO" id="GO:0003887">
    <property type="term" value="F:DNA-directed DNA polymerase activity"/>
    <property type="evidence" value="ECO:0007669"/>
    <property type="project" value="UniProtKB-UniRule"/>
</dbReference>
<keyword evidence="7" id="KW-0540">Nuclease</keyword>
<dbReference type="SMART" id="SM00474">
    <property type="entry name" value="35EXOc"/>
    <property type="match status" value="1"/>
</dbReference>
<dbReference type="SMART" id="SM00279">
    <property type="entry name" value="HhH2"/>
    <property type="match status" value="1"/>
</dbReference>
<dbReference type="CDD" id="cd08637">
    <property type="entry name" value="DNA_pol_A_pol_I_C"/>
    <property type="match status" value="1"/>
</dbReference>
<dbReference type="OrthoDB" id="9806424at2"/>
<dbReference type="Pfam" id="PF22619">
    <property type="entry name" value="DNA_polI_exo1"/>
    <property type="match status" value="1"/>
</dbReference>
<dbReference type="InterPro" id="IPR054690">
    <property type="entry name" value="DNA_polI_exonuclease"/>
</dbReference>
<dbReference type="FunFam" id="1.10.150.20:FF:000002">
    <property type="entry name" value="DNA polymerase I"/>
    <property type="match status" value="1"/>
</dbReference>
<dbReference type="InterPro" id="IPR018320">
    <property type="entry name" value="DNA_polymerase_1"/>
</dbReference>
<proteinExistence type="inferred from homology"/>
<dbReference type="CDD" id="cd09898">
    <property type="entry name" value="H3TH_53EXO"/>
    <property type="match status" value="1"/>
</dbReference>
<dbReference type="CDD" id="cd09859">
    <property type="entry name" value="PIN_53EXO"/>
    <property type="match status" value="1"/>
</dbReference>
<dbReference type="InterPro" id="IPR002421">
    <property type="entry name" value="5-3_exonuclease"/>
</dbReference>
<evidence type="ECO:0000259" key="19">
    <source>
        <dbReference type="SMART" id="SM00482"/>
    </source>
</evidence>
<dbReference type="AlphaFoldDB" id="A0A1T4KCS6"/>
<evidence type="ECO:0000256" key="5">
    <source>
        <dbReference type="ARBA" id="ARBA00022695"/>
    </source>
</evidence>
<dbReference type="SUPFAM" id="SSF47807">
    <property type="entry name" value="5' to 3' exonuclease, C-terminal subdomain"/>
    <property type="match status" value="1"/>
</dbReference>
<dbReference type="InterPro" id="IPR012337">
    <property type="entry name" value="RNaseH-like_sf"/>
</dbReference>
<dbReference type="InterPro" id="IPR036397">
    <property type="entry name" value="RNaseH_sf"/>
</dbReference>
<dbReference type="GO" id="GO:0006302">
    <property type="term" value="P:double-strand break repair"/>
    <property type="evidence" value="ECO:0007669"/>
    <property type="project" value="TreeGrafter"/>
</dbReference>
<dbReference type="NCBIfam" id="TIGR00593">
    <property type="entry name" value="pola"/>
    <property type="match status" value="1"/>
</dbReference>
<evidence type="ECO:0000256" key="10">
    <source>
        <dbReference type="ARBA" id="ARBA00022839"/>
    </source>
</evidence>
<dbReference type="NCBIfam" id="NF004397">
    <property type="entry name" value="PRK05755.1"/>
    <property type="match status" value="1"/>
</dbReference>
<dbReference type="PRINTS" id="PR00868">
    <property type="entry name" value="DNAPOLI"/>
</dbReference>
<dbReference type="RefSeq" id="WP_078809219.1">
    <property type="nucleotide sequence ID" value="NZ_FUWM01000006.1"/>
</dbReference>
<dbReference type="InterPro" id="IPR036279">
    <property type="entry name" value="5-3_exonuclease_C_sf"/>
</dbReference>
<evidence type="ECO:0000256" key="8">
    <source>
        <dbReference type="ARBA" id="ARBA00022763"/>
    </source>
</evidence>
<dbReference type="PANTHER" id="PTHR10133">
    <property type="entry name" value="DNA POLYMERASE I"/>
    <property type="match status" value="1"/>
</dbReference>
<dbReference type="InterPro" id="IPR029060">
    <property type="entry name" value="PIN-like_dom_sf"/>
</dbReference>
<evidence type="ECO:0000256" key="9">
    <source>
        <dbReference type="ARBA" id="ARBA00022801"/>
    </source>
</evidence>
<evidence type="ECO:0000256" key="6">
    <source>
        <dbReference type="ARBA" id="ARBA00022705"/>
    </source>
</evidence>
<keyword evidence="4 16" id="KW-0808">Transferase</keyword>
<evidence type="ECO:0000256" key="15">
    <source>
        <dbReference type="NCBIfam" id="TIGR00593"/>
    </source>
</evidence>
<dbReference type="InterPro" id="IPR020045">
    <property type="entry name" value="DNA_polI_H3TH"/>
</dbReference>
<dbReference type="Gene3D" id="1.20.1060.10">
    <property type="entry name" value="Taq DNA Polymerase, Chain T, domain 4"/>
    <property type="match status" value="1"/>
</dbReference>
<dbReference type="InterPro" id="IPR001098">
    <property type="entry name" value="DNA-dir_DNA_pol_A_palm_dom"/>
</dbReference>
<dbReference type="Gene3D" id="1.10.150.20">
    <property type="entry name" value="5' to 3' exonuclease, C-terminal subdomain"/>
    <property type="match status" value="2"/>
</dbReference>
<evidence type="ECO:0000256" key="12">
    <source>
        <dbReference type="ARBA" id="ARBA00023125"/>
    </source>
</evidence>
<keyword evidence="12 16" id="KW-0238">DNA-binding</keyword>
<dbReference type="Gene3D" id="3.30.420.10">
    <property type="entry name" value="Ribonuclease H-like superfamily/Ribonuclease H"/>
    <property type="match status" value="1"/>
</dbReference>
<dbReference type="EC" id="2.7.7.7" evidence="2 15"/>
<keyword evidence="5 16" id="KW-0548">Nucleotidyltransferase</keyword>
<evidence type="ECO:0000256" key="3">
    <source>
        <dbReference type="ARBA" id="ARBA00020311"/>
    </source>
</evidence>
<accession>A0A1T4KCS6</accession>
<dbReference type="SUPFAM" id="SSF53098">
    <property type="entry name" value="Ribonuclease H-like"/>
    <property type="match status" value="1"/>
</dbReference>
<dbReference type="InterPro" id="IPR020046">
    <property type="entry name" value="5-3_exonucl_a-hlix_arch_N"/>
</dbReference>
<dbReference type="Proteomes" id="UP000190625">
    <property type="component" value="Unassembled WGS sequence"/>
</dbReference>
<evidence type="ECO:0000256" key="1">
    <source>
        <dbReference type="ARBA" id="ARBA00007705"/>
    </source>
</evidence>
<dbReference type="PROSITE" id="PS00447">
    <property type="entry name" value="DNA_POLYMERASE_A"/>
    <property type="match status" value="1"/>
</dbReference>
<dbReference type="InterPro" id="IPR019760">
    <property type="entry name" value="DNA-dir_DNA_pol_A_CS"/>
</dbReference>
<dbReference type="InterPro" id="IPR002298">
    <property type="entry name" value="DNA_polymerase_A"/>
</dbReference>
<dbReference type="Pfam" id="PF01367">
    <property type="entry name" value="5_3_exonuc"/>
    <property type="match status" value="1"/>
</dbReference>
<evidence type="ECO:0000256" key="14">
    <source>
        <dbReference type="ARBA" id="ARBA00049244"/>
    </source>
</evidence>
<comment type="catalytic activity">
    <reaction evidence="14 16">
        <text>DNA(n) + a 2'-deoxyribonucleoside 5'-triphosphate = DNA(n+1) + diphosphate</text>
        <dbReference type="Rhea" id="RHEA:22508"/>
        <dbReference type="Rhea" id="RHEA-COMP:17339"/>
        <dbReference type="Rhea" id="RHEA-COMP:17340"/>
        <dbReference type="ChEBI" id="CHEBI:33019"/>
        <dbReference type="ChEBI" id="CHEBI:61560"/>
        <dbReference type="ChEBI" id="CHEBI:173112"/>
        <dbReference type="EC" id="2.7.7.7"/>
    </reaction>
</comment>
<dbReference type="EMBL" id="FUWM01000006">
    <property type="protein sequence ID" value="SJZ40244.1"/>
    <property type="molecule type" value="Genomic_DNA"/>
</dbReference>
<dbReference type="Gene3D" id="3.40.50.1010">
    <property type="entry name" value="5'-nuclease"/>
    <property type="match status" value="1"/>
</dbReference>
<gene>
    <name evidence="16" type="primary">polA</name>
    <name evidence="20" type="ORF">SAMN02745118_00718</name>
</gene>
<evidence type="ECO:0000313" key="20">
    <source>
        <dbReference type="EMBL" id="SJZ40244.1"/>
    </source>
</evidence>
<feature type="domain" description="DNA-directed DNA polymerase family A palm" evidence="19">
    <location>
        <begin position="628"/>
        <end position="834"/>
    </location>
</feature>
<dbReference type="Pfam" id="PF02739">
    <property type="entry name" value="5_3_exonuc_N"/>
    <property type="match status" value="1"/>
</dbReference>
<keyword evidence="6 16" id="KW-0235">DNA replication</keyword>
<evidence type="ECO:0000256" key="16">
    <source>
        <dbReference type="RuleBase" id="RU004460"/>
    </source>
</evidence>
<feature type="domain" description="5'-3' exonuclease" evidence="18">
    <location>
        <begin position="5"/>
        <end position="265"/>
    </location>
</feature>
<dbReference type="GO" id="GO:0008408">
    <property type="term" value="F:3'-5' exonuclease activity"/>
    <property type="evidence" value="ECO:0007669"/>
    <property type="project" value="InterPro"/>
</dbReference>
<keyword evidence="13 16" id="KW-0234">DNA repair</keyword>
<dbReference type="PANTHER" id="PTHR10133:SF27">
    <property type="entry name" value="DNA POLYMERASE NU"/>
    <property type="match status" value="1"/>
</dbReference>
<evidence type="ECO:0000313" key="21">
    <source>
        <dbReference type="Proteomes" id="UP000190625"/>
    </source>
</evidence>
<protein>
    <recommendedName>
        <fullName evidence="3 15">DNA polymerase I</fullName>
        <ecNumber evidence="2 15">2.7.7.7</ecNumber>
    </recommendedName>
</protein>
<keyword evidence="11 16" id="KW-0239">DNA-directed DNA polymerase</keyword>
<keyword evidence="8 16" id="KW-0227">DNA damage</keyword>
<evidence type="ECO:0000256" key="2">
    <source>
        <dbReference type="ARBA" id="ARBA00012417"/>
    </source>
</evidence>
<organism evidence="20 21">
    <name type="scientific">Selenihalanaerobacter shriftii</name>
    <dbReference type="NCBI Taxonomy" id="142842"/>
    <lineage>
        <taxon>Bacteria</taxon>
        <taxon>Bacillati</taxon>
        <taxon>Bacillota</taxon>
        <taxon>Clostridia</taxon>
        <taxon>Halanaerobiales</taxon>
        <taxon>Halobacteroidaceae</taxon>
        <taxon>Selenihalanaerobacter</taxon>
    </lineage>
</organism>
<dbReference type="GO" id="GO:0003677">
    <property type="term" value="F:DNA binding"/>
    <property type="evidence" value="ECO:0007669"/>
    <property type="project" value="UniProtKB-UniRule"/>
</dbReference>
<dbReference type="FunFam" id="1.10.150.20:FF:000003">
    <property type="entry name" value="DNA polymerase I"/>
    <property type="match status" value="1"/>
</dbReference>
<dbReference type="SUPFAM" id="SSF56672">
    <property type="entry name" value="DNA/RNA polymerases"/>
    <property type="match status" value="1"/>
</dbReference>
<reference evidence="21" key="1">
    <citation type="submission" date="2017-02" db="EMBL/GenBank/DDBJ databases">
        <authorList>
            <person name="Varghese N."/>
            <person name="Submissions S."/>
        </authorList>
    </citation>
    <scope>NUCLEOTIDE SEQUENCE [LARGE SCALE GENOMIC DNA]</scope>
    <source>
        <strain evidence="21">ATCC BAA-73</strain>
    </source>
</reference>
<evidence type="ECO:0000259" key="18">
    <source>
        <dbReference type="SMART" id="SM00475"/>
    </source>
</evidence>
<feature type="domain" description="3'-5' exonuclease" evidence="17">
    <location>
        <begin position="300"/>
        <end position="461"/>
    </location>
</feature>
<dbReference type="FunFam" id="3.40.50.1010:FF:000001">
    <property type="entry name" value="DNA polymerase I"/>
    <property type="match status" value="1"/>
</dbReference>
<evidence type="ECO:0000256" key="4">
    <source>
        <dbReference type="ARBA" id="ARBA00022679"/>
    </source>
</evidence>
<dbReference type="CDD" id="cd06140">
    <property type="entry name" value="DNA_polA_I_Bacillus_like_exo"/>
    <property type="match status" value="1"/>
</dbReference>
<dbReference type="InterPro" id="IPR002562">
    <property type="entry name" value="3'-5'_exonuclease_dom"/>
</dbReference>
<dbReference type="GO" id="GO:0008409">
    <property type="term" value="F:5'-3' exonuclease activity"/>
    <property type="evidence" value="ECO:0007669"/>
    <property type="project" value="InterPro"/>
</dbReference>
<dbReference type="STRING" id="142842.SAMN02745118_00718"/>
<dbReference type="GO" id="GO:0006261">
    <property type="term" value="P:DNA-templated DNA replication"/>
    <property type="evidence" value="ECO:0007669"/>
    <property type="project" value="UniProtKB-UniRule"/>
</dbReference>
<dbReference type="SMART" id="SM00475">
    <property type="entry name" value="53EXOc"/>
    <property type="match status" value="1"/>
</dbReference>
<sequence>MEKNDRLFLLDGNSLLHRAFYALPKTLQTSEGEYTNAVFGFTKMLLRLIEEEDPDALAVAFDLAAPTFRHKEYEEYKAQRKKTPDELSPQFDLIKEVLTAFKIPVLQLEGYEGDDIIGTLAQAGAQEGYQVTITTGDRDALQLVTEDIEIMYTKRGITNIVKYDLDKVREDYELEPKKLIDMKGLMGDKSDNIPGVDGIGEKTSTKLLHQFDSLEEVLDNIDQVSGKKRKERLREQGDRARMSKKLATIKLDVPIDYDLEEFTLVEPDQDKLVEVFSKLEFNTLLKEFGGYDTLSFSEDFELITDYSQLDKLINNLKEEKQIGFKFNFAETKLYQQKANGLTIVYNDQEAYYIDMKELEAKEVVKALKDYFEDEEVKKLSLDSKQNLLYLKELGVEVEGLDFDPLLAGYLLRPSNKKQDLEDLLTEYLKVELSEVDDEVEQETQLVRSLFKLKEKLIKDLKDKGLLELFVDVELPLIPVLVELELNGIAVDEDELERLSSKLQEKLDSICTKVYELSGEEFNLNSPKQLGEILFEKLGLPVIKRTKTGYSTSASVLEELEGKHEIIPLVLEYRQYQKLKSTYVDPLADLINHQTDRIHTSFNQMVTATGRLSSTEPNLQNIPIRTEEGREIRKVFVAEEGKKLLAVDYSQVELRVLAHISQDENLIEAYINNEDIHTKTAAEVFGVEAENVTYEQRRRAKAINFGIAYGISPWGLAKDIDVSNKEAEDYIDQYFNRYPKVKEYMDEKIQDAKDQGYVKTILNRRRYLPEINSSNYHRRSFAERMAINTPIQGSAADIMKLAMLAASTTLKERGLESEILLQVHDELVFEVPTEELEEVQQIMKEKMESVIELDVPLIVDLNVGKNWRDMEEVE</sequence>